<evidence type="ECO:0000313" key="1">
    <source>
        <dbReference type="EMBL" id="CAF1562818.1"/>
    </source>
</evidence>
<reference evidence="1" key="1">
    <citation type="submission" date="2021-02" db="EMBL/GenBank/DDBJ databases">
        <authorList>
            <person name="Nowell W R."/>
        </authorList>
    </citation>
    <scope>NUCLEOTIDE SEQUENCE</scope>
</reference>
<evidence type="ECO:0000313" key="3">
    <source>
        <dbReference type="EMBL" id="CAF4424446.1"/>
    </source>
</evidence>
<gene>
    <name evidence="1" type="ORF">GPM918_LOCUS39874</name>
    <name evidence="2" type="ORF">OVA965_LOCUS45467</name>
    <name evidence="3" type="ORF">SRO942_LOCUS40783</name>
    <name evidence="4" type="ORF">TMI583_LOCUS48990</name>
</gene>
<dbReference type="EMBL" id="CAJOBC010094363">
    <property type="protein sequence ID" value="CAF4424446.1"/>
    <property type="molecule type" value="Genomic_DNA"/>
</dbReference>
<dbReference type="Proteomes" id="UP000681722">
    <property type="component" value="Unassembled WGS sequence"/>
</dbReference>
<evidence type="ECO:0000313" key="5">
    <source>
        <dbReference type="Proteomes" id="UP000663829"/>
    </source>
</evidence>
<feature type="non-terminal residue" evidence="1">
    <location>
        <position position="1"/>
    </location>
</feature>
<evidence type="ECO:0000313" key="2">
    <source>
        <dbReference type="EMBL" id="CAF1665066.1"/>
    </source>
</evidence>
<dbReference type="Proteomes" id="UP000663829">
    <property type="component" value="Unassembled WGS sequence"/>
</dbReference>
<proteinExistence type="predicted"/>
<dbReference type="Proteomes" id="UP000682733">
    <property type="component" value="Unassembled WGS sequence"/>
</dbReference>
<comment type="caution">
    <text evidence="1">The sequence shown here is derived from an EMBL/GenBank/DDBJ whole genome shotgun (WGS) entry which is preliminary data.</text>
</comment>
<dbReference type="EMBL" id="CAJOBA010103623">
    <property type="protein sequence ID" value="CAF4529252.1"/>
    <property type="molecule type" value="Genomic_DNA"/>
</dbReference>
<keyword evidence="5" id="KW-1185">Reference proteome</keyword>
<name>A0A815XW94_9BILA</name>
<accession>A0A815XW94</accession>
<evidence type="ECO:0000313" key="4">
    <source>
        <dbReference type="EMBL" id="CAF4529252.1"/>
    </source>
</evidence>
<protein>
    <submittedName>
        <fullName evidence="1">Uncharacterized protein</fullName>
    </submittedName>
</protein>
<sequence>VTVSETPTGTTSSTAAPMLPGIEEIACGFEAVKMQSTLNLGETKHPLFDLSQRDETYTFSVGSQKQTYSTSSLVQITDMKIKTEKNADSISSTYEEFFHRYN</sequence>
<dbReference type="EMBL" id="CAJNOQ010028595">
    <property type="protein sequence ID" value="CAF1562818.1"/>
    <property type="molecule type" value="Genomic_DNA"/>
</dbReference>
<dbReference type="EMBL" id="CAJNOK010071883">
    <property type="protein sequence ID" value="CAF1665066.1"/>
    <property type="molecule type" value="Genomic_DNA"/>
</dbReference>
<dbReference type="Proteomes" id="UP000677228">
    <property type="component" value="Unassembled WGS sequence"/>
</dbReference>
<dbReference type="AlphaFoldDB" id="A0A815XW94"/>
<organism evidence="1 5">
    <name type="scientific">Didymodactylos carnosus</name>
    <dbReference type="NCBI Taxonomy" id="1234261"/>
    <lineage>
        <taxon>Eukaryota</taxon>
        <taxon>Metazoa</taxon>
        <taxon>Spiralia</taxon>
        <taxon>Gnathifera</taxon>
        <taxon>Rotifera</taxon>
        <taxon>Eurotatoria</taxon>
        <taxon>Bdelloidea</taxon>
        <taxon>Philodinida</taxon>
        <taxon>Philodinidae</taxon>
        <taxon>Didymodactylos</taxon>
    </lineage>
</organism>